<evidence type="ECO:0000256" key="16">
    <source>
        <dbReference type="SAM" id="Coils"/>
    </source>
</evidence>
<feature type="coiled-coil region" evidence="16">
    <location>
        <begin position="230"/>
        <end position="257"/>
    </location>
</feature>
<protein>
    <recommendedName>
        <fullName evidence="14">Selenide, water dikinase</fullName>
        <ecNumber evidence="5">2.7.9.3</ecNumber>
    </recommendedName>
    <alternativeName>
        <fullName evidence="15">Selenophosphate synthetase 2</fullName>
    </alternativeName>
</protein>
<dbReference type="PANTHER" id="PTHR10256:SF0">
    <property type="entry name" value="INACTIVE SELENIDE, WATER DIKINASE-LIKE PROTEIN-RELATED"/>
    <property type="match status" value="1"/>
</dbReference>
<reference evidence="19" key="1">
    <citation type="journal article" date="2012" name="Proc. Natl. Acad. Sci. U.S.A.">
        <title>Antigenic diversity is generated by distinct evolutionary mechanisms in African trypanosome species.</title>
        <authorList>
            <person name="Jackson A.P."/>
            <person name="Berry A."/>
            <person name="Aslett M."/>
            <person name="Allison H.C."/>
            <person name="Burton P."/>
            <person name="Vavrova-Anderson J."/>
            <person name="Brown R."/>
            <person name="Browne H."/>
            <person name="Corton N."/>
            <person name="Hauser H."/>
            <person name="Gamble J."/>
            <person name="Gilderthorp R."/>
            <person name="Marcello L."/>
            <person name="McQuillan J."/>
            <person name="Otto T.D."/>
            <person name="Quail M.A."/>
            <person name="Sanders M.J."/>
            <person name="van Tonder A."/>
            <person name="Ginger M.L."/>
            <person name="Field M.C."/>
            <person name="Barry J.D."/>
            <person name="Hertz-Fowler C."/>
            <person name="Berriman M."/>
        </authorList>
    </citation>
    <scope>NUCLEOTIDE SEQUENCE</scope>
    <source>
        <strain evidence="19">Y486</strain>
    </source>
</reference>
<comment type="catalytic activity">
    <reaction evidence="13">
        <text>hydrogenselenide + ATP + H2O = selenophosphate + AMP + phosphate + 2 H(+)</text>
        <dbReference type="Rhea" id="RHEA:18737"/>
        <dbReference type="ChEBI" id="CHEBI:15377"/>
        <dbReference type="ChEBI" id="CHEBI:15378"/>
        <dbReference type="ChEBI" id="CHEBI:16144"/>
        <dbReference type="ChEBI" id="CHEBI:29317"/>
        <dbReference type="ChEBI" id="CHEBI:30616"/>
        <dbReference type="ChEBI" id="CHEBI:43474"/>
        <dbReference type="ChEBI" id="CHEBI:456215"/>
        <dbReference type="EC" id="2.7.9.3"/>
    </reaction>
</comment>
<dbReference type="InterPro" id="IPR016188">
    <property type="entry name" value="PurM-like_N"/>
</dbReference>
<keyword evidence="16" id="KW-0175">Coiled coil</keyword>
<dbReference type="AlphaFoldDB" id="G0U7N0"/>
<evidence type="ECO:0000256" key="7">
    <source>
        <dbReference type="ARBA" id="ARBA00022723"/>
    </source>
</evidence>
<evidence type="ECO:0000259" key="17">
    <source>
        <dbReference type="Pfam" id="PF00586"/>
    </source>
</evidence>
<feature type="domain" description="PurM-like C-terminal" evidence="18">
    <location>
        <begin position="190"/>
        <end position="359"/>
    </location>
</feature>
<dbReference type="GO" id="GO:0004756">
    <property type="term" value="F:selenide, water dikinase activity"/>
    <property type="evidence" value="ECO:0007669"/>
    <property type="project" value="UniProtKB-EC"/>
</dbReference>
<dbReference type="GO" id="GO:0016260">
    <property type="term" value="P:selenocysteine biosynthetic process"/>
    <property type="evidence" value="ECO:0007669"/>
    <property type="project" value="TreeGrafter"/>
</dbReference>
<dbReference type="SUPFAM" id="SSF55326">
    <property type="entry name" value="PurM N-terminal domain-like"/>
    <property type="match status" value="1"/>
</dbReference>
<evidence type="ECO:0000256" key="6">
    <source>
        <dbReference type="ARBA" id="ARBA00022679"/>
    </source>
</evidence>
<dbReference type="GO" id="GO:0005524">
    <property type="term" value="F:ATP binding"/>
    <property type="evidence" value="ECO:0007669"/>
    <property type="project" value="UniProtKB-KW"/>
</dbReference>
<feature type="domain" description="PurM-like N-terminal" evidence="17">
    <location>
        <begin position="62"/>
        <end position="177"/>
    </location>
</feature>
<dbReference type="InterPro" id="IPR004536">
    <property type="entry name" value="SPS/SelD"/>
</dbReference>
<keyword evidence="7" id="KW-0479">Metal-binding</keyword>
<evidence type="ECO:0000256" key="5">
    <source>
        <dbReference type="ARBA" id="ARBA00011997"/>
    </source>
</evidence>
<comment type="similarity">
    <text evidence="3">Belongs to the selenophosphate synthase 1 family. Class I subfamily.</text>
</comment>
<dbReference type="Gene3D" id="3.90.650.10">
    <property type="entry name" value="PurM-like C-terminal domain"/>
    <property type="match status" value="1"/>
</dbReference>
<sequence length="376" mass="41078">MAAEGHSKRHRFEPTQIGLPEEFALTDYTRLKGCSCKLPQKDLLALLQKVHTYPGQRDVGMDCSIIKLPHETKTGESLFMVSTTDYFFPSVEDPYLQGQIGAANVLSDLYSMGIDRCDTVLMLLASSTDMDKAEREVTTEEMMRGFVEHVRSAEADVTGGQTVMNPWPLIGGVAMSVVTESQMVRPTGVRPGDVLVLTKPLGTQLAVNLKQWLRRPSPIFEEKIKGNMSAEEVEELYDAATDSMKRLSREAARLLRLHRAHGATDITGFGILGHARNLGAAQEADVCLVLESLPIFKGAVKSSRLLSDTYRLFEGYSAETSGGLLVALENLAAANSFIADLTAADKEPAWVVGKVVAREADSPCAVLQEGYKIIEV</sequence>
<evidence type="ECO:0000256" key="3">
    <source>
        <dbReference type="ARBA" id="ARBA00008026"/>
    </source>
</evidence>
<keyword evidence="10" id="KW-0067">ATP-binding</keyword>
<evidence type="ECO:0000256" key="12">
    <source>
        <dbReference type="ARBA" id="ARBA00023266"/>
    </source>
</evidence>
<evidence type="ECO:0000256" key="15">
    <source>
        <dbReference type="ARBA" id="ARBA00077475"/>
    </source>
</evidence>
<keyword evidence="12" id="KW-0711">Selenium</keyword>
<evidence type="ECO:0000256" key="13">
    <source>
        <dbReference type="ARBA" id="ARBA00049005"/>
    </source>
</evidence>
<comment type="function">
    <text evidence="2">Synthesizes selenophosphate from selenide and ATP.</text>
</comment>
<dbReference type="EMBL" id="HE573026">
    <property type="protein sequence ID" value="CCC51888.1"/>
    <property type="molecule type" value="Genomic_DNA"/>
</dbReference>
<dbReference type="PIRSF" id="PIRSF036407">
    <property type="entry name" value="Selenphspht_syn"/>
    <property type="match status" value="1"/>
</dbReference>
<dbReference type="InterPro" id="IPR010918">
    <property type="entry name" value="PurM-like_C_dom"/>
</dbReference>
<dbReference type="GO" id="GO:0046872">
    <property type="term" value="F:metal ion binding"/>
    <property type="evidence" value="ECO:0007669"/>
    <property type="project" value="UniProtKB-KW"/>
</dbReference>
<evidence type="ECO:0000256" key="1">
    <source>
        <dbReference type="ARBA" id="ARBA00001946"/>
    </source>
</evidence>
<dbReference type="FunFam" id="3.90.650.10:FF:000010">
    <property type="entry name" value="Selenide, water dikinase"/>
    <property type="match status" value="1"/>
</dbReference>
<evidence type="ECO:0000256" key="9">
    <source>
        <dbReference type="ARBA" id="ARBA00022777"/>
    </source>
</evidence>
<keyword evidence="9" id="KW-0418">Kinase</keyword>
<dbReference type="CDD" id="cd02195">
    <property type="entry name" value="SelD"/>
    <property type="match status" value="1"/>
</dbReference>
<dbReference type="VEuPathDB" id="TriTrypDB:TvY486_1009330"/>
<comment type="subunit">
    <text evidence="4">Homodimer.</text>
</comment>
<keyword evidence="8" id="KW-0547">Nucleotide-binding</keyword>
<evidence type="ECO:0000256" key="11">
    <source>
        <dbReference type="ARBA" id="ARBA00022842"/>
    </source>
</evidence>
<dbReference type="NCBIfam" id="TIGR00476">
    <property type="entry name" value="selD"/>
    <property type="match status" value="1"/>
</dbReference>
<dbReference type="SUPFAM" id="SSF56042">
    <property type="entry name" value="PurM C-terminal domain-like"/>
    <property type="match status" value="1"/>
</dbReference>
<evidence type="ECO:0000256" key="2">
    <source>
        <dbReference type="ARBA" id="ARBA00003786"/>
    </source>
</evidence>
<gene>
    <name evidence="19" type="ORF">TVY486_1009330</name>
</gene>
<evidence type="ECO:0000259" key="18">
    <source>
        <dbReference type="Pfam" id="PF02769"/>
    </source>
</evidence>
<evidence type="ECO:0000256" key="8">
    <source>
        <dbReference type="ARBA" id="ARBA00022741"/>
    </source>
</evidence>
<dbReference type="Pfam" id="PF00586">
    <property type="entry name" value="AIRS"/>
    <property type="match status" value="1"/>
</dbReference>
<dbReference type="FunFam" id="3.30.1330.10:FF:000023">
    <property type="entry name" value="Putative selenophosphate synthetase"/>
    <property type="match status" value="1"/>
</dbReference>
<dbReference type="OMA" id="LARDWMC"/>
<keyword evidence="11" id="KW-0460">Magnesium</keyword>
<name>G0U7N0_TRYVY</name>
<dbReference type="EC" id="2.7.9.3" evidence="5"/>
<accession>G0U7N0</accession>
<dbReference type="Gene3D" id="3.30.1330.10">
    <property type="entry name" value="PurM-like, N-terminal domain"/>
    <property type="match status" value="1"/>
</dbReference>
<evidence type="ECO:0000256" key="4">
    <source>
        <dbReference type="ARBA" id="ARBA00011738"/>
    </source>
</evidence>
<evidence type="ECO:0000313" key="19">
    <source>
        <dbReference type="EMBL" id="CCC51888.1"/>
    </source>
</evidence>
<dbReference type="GO" id="GO:0005737">
    <property type="term" value="C:cytoplasm"/>
    <property type="evidence" value="ECO:0007669"/>
    <property type="project" value="TreeGrafter"/>
</dbReference>
<keyword evidence="6" id="KW-0808">Transferase</keyword>
<dbReference type="InterPro" id="IPR036676">
    <property type="entry name" value="PurM-like_C_sf"/>
</dbReference>
<proteinExistence type="inferred from homology"/>
<evidence type="ECO:0000256" key="10">
    <source>
        <dbReference type="ARBA" id="ARBA00022840"/>
    </source>
</evidence>
<dbReference type="InterPro" id="IPR036921">
    <property type="entry name" value="PurM-like_N_sf"/>
</dbReference>
<organism evidence="19">
    <name type="scientific">Trypanosoma vivax (strain Y486)</name>
    <dbReference type="NCBI Taxonomy" id="1055687"/>
    <lineage>
        <taxon>Eukaryota</taxon>
        <taxon>Discoba</taxon>
        <taxon>Euglenozoa</taxon>
        <taxon>Kinetoplastea</taxon>
        <taxon>Metakinetoplastina</taxon>
        <taxon>Trypanosomatida</taxon>
        <taxon>Trypanosomatidae</taxon>
        <taxon>Trypanosoma</taxon>
        <taxon>Duttonella</taxon>
    </lineage>
</organism>
<dbReference type="PANTHER" id="PTHR10256">
    <property type="entry name" value="SELENIDE, WATER DIKINASE"/>
    <property type="match status" value="1"/>
</dbReference>
<comment type="cofactor">
    <cofactor evidence="1">
        <name>Mg(2+)</name>
        <dbReference type="ChEBI" id="CHEBI:18420"/>
    </cofactor>
</comment>
<dbReference type="Pfam" id="PF02769">
    <property type="entry name" value="AIRS_C"/>
    <property type="match status" value="1"/>
</dbReference>
<evidence type="ECO:0000256" key="14">
    <source>
        <dbReference type="ARBA" id="ARBA00068713"/>
    </source>
</evidence>